<dbReference type="OrthoDB" id="529831at2"/>
<keyword evidence="2" id="KW-1185">Reference proteome</keyword>
<proteinExistence type="predicted"/>
<evidence type="ECO:0000313" key="1">
    <source>
        <dbReference type="EMBL" id="SNX68352.1"/>
    </source>
</evidence>
<evidence type="ECO:0000313" key="2">
    <source>
        <dbReference type="Proteomes" id="UP000219546"/>
    </source>
</evidence>
<dbReference type="RefSeq" id="WP_097157665.1">
    <property type="nucleotide sequence ID" value="NZ_JBEPMQ010000001.1"/>
</dbReference>
<dbReference type="Proteomes" id="UP000219546">
    <property type="component" value="Unassembled WGS sequence"/>
</dbReference>
<reference evidence="1 2" key="1">
    <citation type="submission" date="2017-08" db="EMBL/GenBank/DDBJ databases">
        <authorList>
            <person name="de Groot N.N."/>
        </authorList>
    </citation>
    <scope>NUCLEOTIDE SEQUENCE [LARGE SCALE GENOMIC DNA]</scope>
    <source>
        <strain evidence="1 2">JC228</strain>
    </source>
</reference>
<protein>
    <submittedName>
        <fullName evidence="1">Uncharacterized protein</fullName>
    </submittedName>
</protein>
<organism evidence="1 2">
    <name type="scientific">Bacillus oleivorans</name>
    <dbReference type="NCBI Taxonomy" id="1448271"/>
    <lineage>
        <taxon>Bacteria</taxon>
        <taxon>Bacillati</taxon>
        <taxon>Bacillota</taxon>
        <taxon>Bacilli</taxon>
        <taxon>Bacillales</taxon>
        <taxon>Bacillaceae</taxon>
        <taxon>Bacillus</taxon>
    </lineage>
</organism>
<gene>
    <name evidence="1" type="ORF">SAMN05877753_102484</name>
</gene>
<sequence>MKKLLILLVMYITFFSSFLISKANVEPDPDSILSFQIEMLRWDEVNKLLPKYSTFKVVDFESGKSFMVQRRAGHYHADVQPISHRDTKIMKEIYNGEWSWKRRAILVAVNDEWIAASMHGMPHGAGALKNGFPGHFCIHFYGSKTHRSNDTDLSHQLMILKASGKLDQYVSEAGPEEIVEIFFAGLKQRDAKIVESVLIPGQKIDWDTVWKEMSNISLRQFSINKHESSSIYIEVPVKYEWIHRDIGRKVYDNELFLVKLSPIRGWKVDSEWLTDGEY</sequence>
<name>A0A285CLD2_9BACI</name>
<dbReference type="EMBL" id="OAOP01000002">
    <property type="protein sequence ID" value="SNX68352.1"/>
    <property type="molecule type" value="Genomic_DNA"/>
</dbReference>
<dbReference type="AlphaFoldDB" id="A0A285CLD2"/>
<accession>A0A285CLD2</accession>